<dbReference type="STRING" id="305507.SAMN04489724_2609"/>
<keyword evidence="2" id="KW-1185">Reference proteome</keyword>
<accession>A0A1I7BQA5</accession>
<gene>
    <name evidence="1" type="ORF">SAMN04489724_2609</name>
</gene>
<evidence type="ECO:0000313" key="2">
    <source>
        <dbReference type="Proteomes" id="UP000199673"/>
    </source>
</evidence>
<organism evidence="1 2">
    <name type="scientific">Algoriphagus locisalis</name>
    <dbReference type="NCBI Taxonomy" id="305507"/>
    <lineage>
        <taxon>Bacteria</taxon>
        <taxon>Pseudomonadati</taxon>
        <taxon>Bacteroidota</taxon>
        <taxon>Cytophagia</taxon>
        <taxon>Cytophagales</taxon>
        <taxon>Cyclobacteriaceae</taxon>
        <taxon>Algoriphagus</taxon>
    </lineage>
</organism>
<protein>
    <submittedName>
        <fullName evidence="1">Uncharacterized protein</fullName>
    </submittedName>
</protein>
<name>A0A1I7BQA5_9BACT</name>
<dbReference type="EMBL" id="FPBF01000003">
    <property type="protein sequence ID" value="SFT89339.1"/>
    <property type="molecule type" value="Genomic_DNA"/>
</dbReference>
<proteinExistence type="predicted"/>
<dbReference type="AlphaFoldDB" id="A0A1I7BQA5"/>
<dbReference type="Proteomes" id="UP000199673">
    <property type="component" value="Unassembled WGS sequence"/>
</dbReference>
<sequence length="35" mass="3820">MLELPPFVFHSISPLAEHAKAAPAALEEEVKTKMS</sequence>
<evidence type="ECO:0000313" key="1">
    <source>
        <dbReference type="EMBL" id="SFT89339.1"/>
    </source>
</evidence>
<reference evidence="2" key="1">
    <citation type="submission" date="2016-10" db="EMBL/GenBank/DDBJ databases">
        <authorList>
            <person name="Varghese N."/>
            <person name="Submissions S."/>
        </authorList>
    </citation>
    <scope>NUCLEOTIDE SEQUENCE [LARGE SCALE GENOMIC DNA]</scope>
    <source>
        <strain evidence="2">DSM 23445</strain>
    </source>
</reference>